<organism evidence="1 2">
    <name type="scientific">Aspergillus cavernicola</name>
    <dbReference type="NCBI Taxonomy" id="176166"/>
    <lineage>
        <taxon>Eukaryota</taxon>
        <taxon>Fungi</taxon>
        <taxon>Dikarya</taxon>
        <taxon>Ascomycota</taxon>
        <taxon>Pezizomycotina</taxon>
        <taxon>Eurotiomycetes</taxon>
        <taxon>Eurotiomycetidae</taxon>
        <taxon>Eurotiales</taxon>
        <taxon>Aspergillaceae</taxon>
        <taxon>Aspergillus</taxon>
        <taxon>Aspergillus subgen. Nidulantes</taxon>
    </lineage>
</organism>
<evidence type="ECO:0000313" key="1">
    <source>
        <dbReference type="EMBL" id="KAL2832886.1"/>
    </source>
</evidence>
<keyword evidence="2" id="KW-1185">Reference proteome</keyword>
<protein>
    <submittedName>
        <fullName evidence="1">Uncharacterized protein</fullName>
    </submittedName>
</protein>
<proteinExistence type="predicted"/>
<dbReference type="Proteomes" id="UP001610335">
    <property type="component" value="Unassembled WGS sequence"/>
</dbReference>
<evidence type="ECO:0000313" key="2">
    <source>
        <dbReference type="Proteomes" id="UP001610335"/>
    </source>
</evidence>
<name>A0ABR4IZ21_9EURO</name>
<sequence length="99" mass="11397">MSSIHWSPPQSSTRESTQVIFNEIIYKIPTINEFTELVYESIPPKQGALICRSLGESSVVESSSARINFNSFTGTFWIRIMPTELHGVHQRWFDYARDT</sequence>
<accession>A0ABR4IZ21</accession>
<reference evidence="1 2" key="1">
    <citation type="submission" date="2024-07" db="EMBL/GenBank/DDBJ databases">
        <title>Section-level genome sequencing and comparative genomics of Aspergillus sections Usti and Cavernicolus.</title>
        <authorList>
            <consortium name="Lawrence Berkeley National Laboratory"/>
            <person name="Nybo J.L."/>
            <person name="Vesth T.C."/>
            <person name="Theobald S."/>
            <person name="Frisvad J.C."/>
            <person name="Larsen T.O."/>
            <person name="Kjaerboelling I."/>
            <person name="Rothschild-Mancinelli K."/>
            <person name="Lyhne E.K."/>
            <person name="Kogle M.E."/>
            <person name="Barry K."/>
            <person name="Clum A."/>
            <person name="Na H."/>
            <person name="Ledsgaard L."/>
            <person name="Lin J."/>
            <person name="Lipzen A."/>
            <person name="Kuo A."/>
            <person name="Riley R."/>
            <person name="Mondo S."/>
            <person name="LaButti K."/>
            <person name="Haridas S."/>
            <person name="Pangalinan J."/>
            <person name="Salamov A.A."/>
            <person name="Simmons B.A."/>
            <person name="Magnuson J.K."/>
            <person name="Chen J."/>
            <person name="Drula E."/>
            <person name="Henrissat B."/>
            <person name="Wiebenga A."/>
            <person name="Lubbers R.J."/>
            <person name="Gomes A.C."/>
            <person name="Makela M.R."/>
            <person name="Stajich J."/>
            <person name="Grigoriev I.V."/>
            <person name="Mortensen U.H."/>
            <person name="De vries R.P."/>
            <person name="Baker S.E."/>
            <person name="Andersen M.R."/>
        </authorList>
    </citation>
    <scope>NUCLEOTIDE SEQUENCE [LARGE SCALE GENOMIC DNA]</scope>
    <source>
        <strain evidence="1 2">CBS 600.67</strain>
    </source>
</reference>
<comment type="caution">
    <text evidence="1">The sequence shown here is derived from an EMBL/GenBank/DDBJ whole genome shotgun (WGS) entry which is preliminary data.</text>
</comment>
<gene>
    <name evidence="1" type="ORF">BDW59DRAFT_157031</name>
</gene>
<dbReference type="EMBL" id="JBFXLS010000005">
    <property type="protein sequence ID" value="KAL2832886.1"/>
    <property type="molecule type" value="Genomic_DNA"/>
</dbReference>